<dbReference type="Gene3D" id="2.180.10.10">
    <property type="entry name" value="RHS repeat-associated core"/>
    <property type="match status" value="1"/>
</dbReference>
<proteinExistence type="predicted"/>
<dbReference type="Proteomes" id="UP000659124">
    <property type="component" value="Unassembled WGS sequence"/>
</dbReference>
<name>A0ABR7TPH5_9BACT</name>
<comment type="caution">
    <text evidence="1">The sequence shown here is derived from an EMBL/GenBank/DDBJ whole genome shotgun (WGS) entry which is preliminary data.</text>
</comment>
<keyword evidence="2" id="KW-1185">Reference proteome</keyword>
<protein>
    <recommendedName>
        <fullName evidence="3">DUF4595 domain-containing protein</fullName>
    </recommendedName>
</protein>
<sequence>MKLYYTAICLMILVLTACRKKDNVGPTDPDYRNFSIASITDVPPFVYNGNQLVAIGNEQFSYDGKGRIIGSRMEGQDTILGLIRRYVYKTTFKWVNNLCAGSVADSLYNYTADMDGKVINKNFSSGDILSSYDYNPSSGQLNGLTLLPGKWTSAPYTSLKYEYDAKGNISRVECTQPSSIIGPGTGPGIDVYTITFEYDNHPNPFYTMYKKYGMILPALQQFATQMTPNNPVKMQLKVDPQLELTLTFSYEYNEAGYPVKIISNGGDGKVTYITYR</sequence>
<reference evidence="1 2" key="1">
    <citation type="submission" date="2020-09" db="EMBL/GenBank/DDBJ databases">
        <title>Genome sequences of type strains of Chitinophaga qingshengii and Chitinophaga varians.</title>
        <authorList>
            <person name="Kittiwongwattana C."/>
        </authorList>
    </citation>
    <scope>NUCLEOTIDE SEQUENCE [LARGE SCALE GENOMIC DNA]</scope>
    <source>
        <strain evidence="1 2">JCM 30026</strain>
    </source>
</reference>
<dbReference type="PROSITE" id="PS51257">
    <property type="entry name" value="PROKAR_LIPOPROTEIN"/>
    <property type="match status" value="1"/>
</dbReference>
<organism evidence="1 2">
    <name type="scientific">Chitinophaga qingshengii</name>
    <dbReference type="NCBI Taxonomy" id="1569794"/>
    <lineage>
        <taxon>Bacteria</taxon>
        <taxon>Pseudomonadati</taxon>
        <taxon>Bacteroidota</taxon>
        <taxon>Chitinophagia</taxon>
        <taxon>Chitinophagales</taxon>
        <taxon>Chitinophagaceae</taxon>
        <taxon>Chitinophaga</taxon>
    </lineage>
</organism>
<accession>A0ABR7TPH5</accession>
<gene>
    <name evidence="1" type="ORF">ICL07_11095</name>
</gene>
<dbReference type="RefSeq" id="WP_188087967.1">
    <property type="nucleotide sequence ID" value="NZ_JACVFC010000001.1"/>
</dbReference>
<evidence type="ECO:0008006" key="3">
    <source>
        <dbReference type="Google" id="ProtNLM"/>
    </source>
</evidence>
<dbReference type="EMBL" id="JACVFC010000001">
    <property type="protein sequence ID" value="MBC9930924.1"/>
    <property type="molecule type" value="Genomic_DNA"/>
</dbReference>
<evidence type="ECO:0000313" key="1">
    <source>
        <dbReference type="EMBL" id="MBC9930924.1"/>
    </source>
</evidence>
<evidence type="ECO:0000313" key="2">
    <source>
        <dbReference type="Proteomes" id="UP000659124"/>
    </source>
</evidence>